<evidence type="ECO:0000313" key="2">
    <source>
        <dbReference type="Proteomes" id="UP000029444"/>
    </source>
</evidence>
<sequence>MIAAFLLMIGNGWADATQYSESTDVKRILDTRCVVCHGCYDAPCQLKLGAYEGLLRGATPQTVYNPSRFSEDVTTRLFIDGRSVTDWRKLGFHEVITATSASPKNTDYLDDALYRLVTRKPENTFPSGGKLPTDFPLDINRELSCAATIEEVDNFLAKQPMAAMPYGMAPLPRQEQLQLENWIKQGYPDFDPPLDLPSSVIAQVDQWEAFFNEKSPRHKLVSRYLYEHLFLGHLAISDKEQTYYFRLIRSSTPTAIAPNEIAARRPNSDPGEKPFYYRLIPVRETLLDKTHSVYPLDQRRMARWNSLFFYSDWKVSESAGYTTKNATNPFLTFSAIPADARYRFMLDNVQFFVESFIKGPVCRGQVALNVINDYFFVAFLSPEYDLSVVDNAYLFNTIPFLDLPPTSAGPLDFTALWHEGLHAHRRYLEFRDNAYRSHELTRQGLPITAIWKGENQSTPVLTVFRHFDSASVSEGLIGEDPNTVWVIDYPTLERIYYDLVVNFDVFGSVSHQILTRMYMDYLRMESEGLFLSFLPIADREPILKRWYRGALAQAKVFYGHSKLLIDTPAAIRYAGHDVKSELVEMIRDRSSFTRDKAVPIGDRVPNALKPLDHLSAKQSAWIRNLPELSYLVIHNEDGEIEQVVSMIINKAHANVSFIFGEEDRRIPDEDMLMLVDGAIGSYPNFIFWVERSELDKFTSQANKITDPVTMDRWVERYGVRRTDRRIWLILDKLHHYRGRMGGGEGLLDVSRYDNL</sequence>
<dbReference type="STRING" id="1177154.Y5S_00560"/>
<comment type="caution">
    <text evidence="1">The sequence shown here is derived from an EMBL/GenBank/DDBJ whole genome shotgun (WGS) entry which is preliminary data.</text>
</comment>
<evidence type="ECO:0000313" key="1">
    <source>
        <dbReference type="EMBL" id="KGD66088.1"/>
    </source>
</evidence>
<dbReference type="GO" id="GO:0016853">
    <property type="term" value="F:isomerase activity"/>
    <property type="evidence" value="ECO:0007669"/>
    <property type="project" value="UniProtKB-KW"/>
</dbReference>
<gene>
    <name evidence="1" type="ORF">Y5S_00560</name>
</gene>
<keyword evidence="2" id="KW-1185">Reference proteome</keyword>
<dbReference type="Pfam" id="PF06934">
    <property type="entry name" value="CTI"/>
    <property type="match status" value="1"/>
</dbReference>
<organism evidence="1 2">
    <name type="scientific">Alcanivorax nanhaiticus</name>
    <dbReference type="NCBI Taxonomy" id="1177154"/>
    <lineage>
        <taxon>Bacteria</taxon>
        <taxon>Pseudomonadati</taxon>
        <taxon>Pseudomonadota</taxon>
        <taxon>Gammaproteobacteria</taxon>
        <taxon>Oceanospirillales</taxon>
        <taxon>Alcanivoracaceae</taxon>
        <taxon>Alcanivorax</taxon>
    </lineage>
</organism>
<dbReference type="eggNOG" id="ENOG502Z7N8">
    <property type="taxonomic scope" value="Bacteria"/>
</dbReference>
<accession>A0A095TUQ7</accession>
<keyword evidence="1" id="KW-0413">Isomerase</keyword>
<name>A0A095TUQ7_9GAMM</name>
<reference evidence="1 2" key="1">
    <citation type="submission" date="2012-09" db="EMBL/GenBank/DDBJ databases">
        <title>Genome Sequence of alkane-degrading Bacterium Alcanivorax sp. 19-m-6.</title>
        <authorList>
            <person name="Lai Q."/>
            <person name="Shao Z."/>
        </authorList>
    </citation>
    <scope>NUCLEOTIDE SEQUENCE [LARGE SCALE GENOMIC DNA]</scope>
    <source>
        <strain evidence="1 2">19-m-6</strain>
    </source>
</reference>
<dbReference type="Proteomes" id="UP000029444">
    <property type="component" value="Unassembled WGS sequence"/>
</dbReference>
<dbReference type="InterPro" id="IPR010706">
    <property type="entry name" value="Fatty_acid_cis-trans_isomerase"/>
</dbReference>
<protein>
    <submittedName>
        <fullName evidence="1">Fatty acid cistrans isomerase</fullName>
    </submittedName>
</protein>
<proteinExistence type="predicted"/>
<dbReference type="AlphaFoldDB" id="A0A095TUQ7"/>
<dbReference type="PATRIC" id="fig|1177154.3.peg.568"/>
<dbReference type="EMBL" id="ARXV01000002">
    <property type="protein sequence ID" value="KGD66088.1"/>
    <property type="molecule type" value="Genomic_DNA"/>
</dbReference>